<organism>
    <name type="scientific">Solenopsis invicta</name>
    <name type="common">Red imported fire ant</name>
    <name type="synonym">Solenopsis wagneri</name>
    <dbReference type="NCBI Taxonomy" id="13686"/>
    <lineage>
        <taxon>Eukaryota</taxon>
        <taxon>Metazoa</taxon>
        <taxon>Ecdysozoa</taxon>
        <taxon>Arthropoda</taxon>
        <taxon>Hexapoda</taxon>
        <taxon>Insecta</taxon>
        <taxon>Pterygota</taxon>
        <taxon>Neoptera</taxon>
        <taxon>Endopterygota</taxon>
        <taxon>Hymenoptera</taxon>
        <taxon>Apocrita</taxon>
        <taxon>Aculeata</taxon>
        <taxon>Formicoidea</taxon>
        <taxon>Formicidae</taxon>
        <taxon>Myrmicinae</taxon>
        <taxon>Solenopsis</taxon>
    </lineage>
</organism>
<gene>
    <name evidence="1" type="ORF">SINV_02573</name>
</gene>
<accession>E9J675</accession>
<protein>
    <submittedName>
        <fullName evidence="1">Uncharacterized protein</fullName>
    </submittedName>
</protein>
<evidence type="ECO:0000313" key="1">
    <source>
        <dbReference type="EMBL" id="EFZ11678.1"/>
    </source>
</evidence>
<reference evidence="1" key="1">
    <citation type="journal article" date="2011" name="Proc. Natl. Acad. Sci. U.S.A.">
        <title>The genome of the fire ant Solenopsis invicta.</title>
        <authorList>
            <person name="Wurm Y."/>
            <person name="Wang J."/>
            <person name="Riba-Grognuz O."/>
            <person name="Corona M."/>
            <person name="Nygaard S."/>
            <person name="Hunt B.G."/>
            <person name="Ingram K.K."/>
            <person name="Falquet L."/>
            <person name="Nipitwattanaphon M."/>
            <person name="Gotzek D."/>
            <person name="Dijkstra M.B."/>
            <person name="Oettler J."/>
            <person name="Comtesse F."/>
            <person name="Shih C.J."/>
            <person name="Wu W.J."/>
            <person name="Yang C.C."/>
            <person name="Thomas J."/>
            <person name="Beaudoing E."/>
            <person name="Pradervand S."/>
            <person name="Flegel V."/>
            <person name="Cook E.D."/>
            <person name="Fabbretti R."/>
            <person name="Stockinger H."/>
            <person name="Long L."/>
            <person name="Farmerie W.G."/>
            <person name="Oakey J."/>
            <person name="Boomsma J.J."/>
            <person name="Pamilo P."/>
            <person name="Yi S.V."/>
            <person name="Heinze J."/>
            <person name="Goodisman M.A."/>
            <person name="Farinelli L."/>
            <person name="Harshman K."/>
            <person name="Hulo N."/>
            <person name="Cerutti L."/>
            <person name="Xenarios I."/>
            <person name="Shoemaker D."/>
            <person name="Keller L."/>
        </authorList>
    </citation>
    <scope>NUCLEOTIDE SEQUENCE [LARGE SCALE GENOMIC DNA]</scope>
</reference>
<dbReference type="HOGENOM" id="CLU_2309493_0_0_1"/>
<sequence>MYLHERQLKVKRFDSLHLVKSKDSKSVKTNVSDSTNSATGPIFVAPVGNQTAAIGREVVFSCSVRNISIRKYKVIVNGNTNRLWRLNSHAFDGALMVLIT</sequence>
<proteinExistence type="predicted"/>
<feature type="non-terminal residue" evidence="1">
    <location>
        <position position="100"/>
    </location>
</feature>
<name>E9J675_SOLIN</name>
<dbReference type="EMBL" id="GL768226">
    <property type="protein sequence ID" value="EFZ11678.1"/>
    <property type="molecule type" value="Genomic_DNA"/>
</dbReference>
<dbReference type="AlphaFoldDB" id="E9J675"/>